<gene>
    <name evidence="2" type="ORF">MKW98_010632</name>
</gene>
<evidence type="ECO:0000313" key="3">
    <source>
        <dbReference type="Proteomes" id="UP001202328"/>
    </source>
</evidence>
<dbReference type="Proteomes" id="UP001202328">
    <property type="component" value="Unassembled WGS sequence"/>
</dbReference>
<keyword evidence="3" id="KW-1185">Reference proteome</keyword>
<dbReference type="AlphaFoldDB" id="A0AAD4S493"/>
<evidence type="ECO:0000256" key="1">
    <source>
        <dbReference type="SAM" id="MobiDB-lite"/>
    </source>
</evidence>
<protein>
    <submittedName>
        <fullName evidence="2">Uncharacterized protein</fullName>
    </submittedName>
</protein>
<proteinExistence type="predicted"/>
<evidence type="ECO:0000313" key="2">
    <source>
        <dbReference type="EMBL" id="KAI3857218.1"/>
    </source>
</evidence>
<sequence length="126" mass="13775">MVNDGNMILGNSEDQWSDLLEEIIRDEGPPKSDGNVTKNGSRLSSRDSNGPLTNNQKSQNPVILAERISGIPPVNVSHGFGDTSLRGVPYGMKHGRPEVGYLGNQKSVILLMVMDWIRPSSDAIWC</sequence>
<feature type="compositionally biased region" description="Polar residues" evidence="1">
    <location>
        <begin position="34"/>
        <end position="61"/>
    </location>
</feature>
<comment type="caution">
    <text evidence="2">The sequence shown here is derived from an EMBL/GenBank/DDBJ whole genome shotgun (WGS) entry which is preliminary data.</text>
</comment>
<dbReference type="EMBL" id="JAJJMB010014886">
    <property type="protein sequence ID" value="KAI3857218.1"/>
    <property type="molecule type" value="Genomic_DNA"/>
</dbReference>
<organism evidence="2 3">
    <name type="scientific">Papaver atlanticum</name>
    <dbReference type="NCBI Taxonomy" id="357466"/>
    <lineage>
        <taxon>Eukaryota</taxon>
        <taxon>Viridiplantae</taxon>
        <taxon>Streptophyta</taxon>
        <taxon>Embryophyta</taxon>
        <taxon>Tracheophyta</taxon>
        <taxon>Spermatophyta</taxon>
        <taxon>Magnoliopsida</taxon>
        <taxon>Ranunculales</taxon>
        <taxon>Papaveraceae</taxon>
        <taxon>Papaveroideae</taxon>
        <taxon>Papaver</taxon>
    </lineage>
</organism>
<accession>A0AAD4S493</accession>
<name>A0AAD4S493_9MAGN</name>
<reference evidence="2" key="1">
    <citation type="submission" date="2022-04" db="EMBL/GenBank/DDBJ databases">
        <title>A functionally conserved STORR gene fusion in Papaver species that diverged 16.8 million years ago.</title>
        <authorList>
            <person name="Catania T."/>
        </authorList>
    </citation>
    <scope>NUCLEOTIDE SEQUENCE</scope>
    <source>
        <strain evidence="2">S-188037</strain>
    </source>
</reference>
<feature type="region of interest" description="Disordered" evidence="1">
    <location>
        <begin position="20"/>
        <end position="61"/>
    </location>
</feature>